<keyword evidence="6 7" id="KW-0472">Membrane</keyword>
<keyword evidence="4 7" id="KW-0812">Transmembrane</keyword>
<keyword evidence="10" id="KW-1185">Reference proteome</keyword>
<comment type="similarity">
    <text evidence="2">Belongs to the UPF0126 family.</text>
</comment>
<organism evidence="9 10">
    <name type="scientific">Phyllobacterium pellucidum</name>
    <dbReference type="NCBI Taxonomy" id="2740464"/>
    <lineage>
        <taxon>Bacteria</taxon>
        <taxon>Pseudomonadati</taxon>
        <taxon>Pseudomonadota</taxon>
        <taxon>Alphaproteobacteria</taxon>
        <taxon>Hyphomicrobiales</taxon>
        <taxon>Phyllobacteriaceae</taxon>
        <taxon>Phyllobacterium</taxon>
    </lineage>
</organism>
<evidence type="ECO:0000256" key="3">
    <source>
        <dbReference type="ARBA" id="ARBA00022475"/>
    </source>
</evidence>
<dbReference type="PANTHER" id="PTHR30506:SF3">
    <property type="entry name" value="UPF0126 INNER MEMBRANE PROTEIN YADS-RELATED"/>
    <property type="match status" value="1"/>
</dbReference>
<evidence type="ECO:0000313" key="10">
    <source>
        <dbReference type="Proteomes" id="UP000550508"/>
    </source>
</evidence>
<name>A0A849VW44_9HYPH</name>
<dbReference type="GO" id="GO:0005886">
    <property type="term" value="C:plasma membrane"/>
    <property type="evidence" value="ECO:0007669"/>
    <property type="project" value="UniProtKB-SubCell"/>
</dbReference>
<dbReference type="EMBL" id="JABUMX010000003">
    <property type="protein sequence ID" value="NTS32839.1"/>
    <property type="molecule type" value="Genomic_DNA"/>
</dbReference>
<evidence type="ECO:0000256" key="6">
    <source>
        <dbReference type="ARBA" id="ARBA00023136"/>
    </source>
</evidence>
<dbReference type="Pfam" id="PF03458">
    <property type="entry name" value="Gly_transporter"/>
    <property type="match status" value="2"/>
</dbReference>
<keyword evidence="3" id="KW-1003">Cell membrane</keyword>
<dbReference type="Proteomes" id="UP000550508">
    <property type="component" value="Unassembled WGS sequence"/>
</dbReference>
<dbReference type="InterPro" id="IPR005115">
    <property type="entry name" value="Gly_transporter"/>
</dbReference>
<feature type="transmembrane region" description="Helical" evidence="7">
    <location>
        <begin position="116"/>
        <end position="136"/>
    </location>
</feature>
<evidence type="ECO:0000256" key="2">
    <source>
        <dbReference type="ARBA" id="ARBA00008193"/>
    </source>
</evidence>
<sequence length="226" mass="24050">MTMIQLFNYAGIFLFAATGALAASRRQLDIMAFIFLAAVTGIGGGTLRDLILGVPVFWVKDPMSLLVCAAAAILVYFTANLLESRYRVLLWLDAVGLAAYSVMGAAKSLALGFDSTIAVVTGIMTATFGGILRDIISGEPSVVMRREIYVTAALAGSLVYIVLHRFAVGTEISALVAALAAFTVRGGALYFGWYLPTYHKPGRSADELEREGLIRAAPPAPPRPSD</sequence>
<comment type="caution">
    <text evidence="9">The sequence shown here is derived from an EMBL/GenBank/DDBJ whole genome shotgun (WGS) entry which is preliminary data.</text>
</comment>
<feature type="transmembrane region" description="Helical" evidence="7">
    <location>
        <begin position="63"/>
        <end position="82"/>
    </location>
</feature>
<dbReference type="PANTHER" id="PTHR30506">
    <property type="entry name" value="INNER MEMBRANE PROTEIN"/>
    <property type="match status" value="1"/>
</dbReference>
<protein>
    <submittedName>
        <fullName evidence="9">Trimeric intracellular cation channel family protein</fullName>
    </submittedName>
</protein>
<feature type="transmembrane region" description="Helical" evidence="7">
    <location>
        <begin position="6"/>
        <end position="23"/>
    </location>
</feature>
<evidence type="ECO:0000256" key="4">
    <source>
        <dbReference type="ARBA" id="ARBA00022692"/>
    </source>
</evidence>
<feature type="domain" description="Glycine transporter" evidence="8">
    <location>
        <begin position="90"/>
        <end position="165"/>
    </location>
</feature>
<feature type="transmembrane region" description="Helical" evidence="7">
    <location>
        <begin position="148"/>
        <end position="166"/>
    </location>
</feature>
<feature type="transmembrane region" description="Helical" evidence="7">
    <location>
        <begin position="172"/>
        <end position="195"/>
    </location>
</feature>
<comment type="subcellular location">
    <subcellularLocation>
        <location evidence="1">Cell membrane</location>
        <topology evidence="1">Multi-pass membrane protein</topology>
    </subcellularLocation>
</comment>
<gene>
    <name evidence="9" type="ORF">HQ945_16395</name>
</gene>
<feature type="transmembrane region" description="Helical" evidence="7">
    <location>
        <begin position="89"/>
        <end position="110"/>
    </location>
</feature>
<accession>A0A849VW44</accession>
<evidence type="ECO:0000259" key="8">
    <source>
        <dbReference type="Pfam" id="PF03458"/>
    </source>
</evidence>
<evidence type="ECO:0000256" key="1">
    <source>
        <dbReference type="ARBA" id="ARBA00004651"/>
    </source>
</evidence>
<dbReference type="RefSeq" id="WP_091920567.1">
    <property type="nucleotide sequence ID" value="NZ_CP088292.1"/>
</dbReference>
<feature type="transmembrane region" description="Helical" evidence="7">
    <location>
        <begin position="30"/>
        <end position="51"/>
    </location>
</feature>
<proteinExistence type="inferred from homology"/>
<reference evidence="9 10" key="1">
    <citation type="submission" date="2020-05" db="EMBL/GenBank/DDBJ databases">
        <authorList>
            <person name="Kim M.K."/>
        </authorList>
    </citation>
    <scope>NUCLEOTIDE SEQUENCE [LARGE SCALE GENOMIC DNA]</scope>
    <source>
        <strain evidence="9 10">BT25</strain>
    </source>
</reference>
<keyword evidence="5 7" id="KW-1133">Transmembrane helix</keyword>
<evidence type="ECO:0000313" key="9">
    <source>
        <dbReference type="EMBL" id="NTS32839.1"/>
    </source>
</evidence>
<evidence type="ECO:0000256" key="5">
    <source>
        <dbReference type="ARBA" id="ARBA00022989"/>
    </source>
</evidence>
<evidence type="ECO:0000256" key="7">
    <source>
        <dbReference type="SAM" id="Phobius"/>
    </source>
</evidence>
<feature type="domain" description="Glycine transporter" evidence="8">
    <location>
        <begin position="6"/>
        <end position="78"/>
    </location>
</feature>
<dbReference type="AlphaFoldDB" id="A0A849VW44"/>